<protein>
    <submittedName>
        <fullName evidence="2">Uncharacterized protein</fullName>
    </submittedName>
</protein>
<reference evidence="2 3" key="1">
    <citation type="submission" date="2022-10" db="EMBL/GenBank/DDBJ databases">
        <title>Luteolibacter arcticus strain CCTCC AB 2014275, whole genome shotgun sequencing project.</title>
        <authorList>
            <person name="Zhao G."/>
            <person name="Shen L."/>
        </authorList>
    </citation>
    <scope>NUCLEOTIDE SEQUENCE [LARGE SCALE GENOMIC DNA]</scope>
    <source>
        <strain evidence="2 3">CCTCC AB 2014275</strain>
    </source>
</reference>
<dbReference type="Proteomes" id="UP001320876">
    <property type="component" value="Unassembled WGS sequence"/>
</dbReference>
<dbReference type="EMBL" id="JAPDDT010000006">
    <property type="protein sequence ID" value="MCW1923929.1"/>
    <property type="molecule type" value="Genomic_DNA"/>
</dbReference>
<name>A0ABT3GK78_9BACT</name>
<dbReference type="RefSeq" id="WP_264488035.1">
    <property type="nucleotide sequence ID" value="NZ_JAPDDT010000006.1"/>
</dbReference>
<feature type="region of interest" description="Disordered" evidence="1">
    <location>
        <begin position="30"/>
        <end position="65"/>
    </location>
</feature>
<keyword evidence="3" id="KW-1185">Reference proteome</keyword>
<comment type="caution">
    <text evidence="2">The sequence shown here is derived from an EMBL/GenBank/DDBJ whole genome shotgun (WGS) entry which is preliminary data.</text>
</comment>
<evidence type="ECO:0000313" key="2">
    <source>
        <dbReference type="EMBL" id="MCW1923929.1"/>
    </source>
</evidence>
<proteinExistence type="predicted"/>
<evidence type="ECO:0000256" key="1">
    <source>
        <dbReference type="SAM" id="MobiDB-lite"/>
    </source>
</evidence>
<evidence type="ECO:0000313" key="3">
    <source>
        <dbReference type="Proteomes" id="UP001320876"/>
    </source>
</evidence>
<sequence>MKTVRKILPAALALAALLLAMLLLKGRGVAHPSPTDPASAELTATSPPAKTRERSSSSKPSPLVGMTITDAAKAEEWAAKLSRNEHEYAQRLTDLRHLRKAEVIEFKTIAENASRLSTDQLPLTLSLPSFGGGSMEVTFDHLAIDGPAGGTMAGKIVGQPDSTVVLGFHNGETSGVIEGPGKIVFLDAFDQEVAILRELDAEAHAKDFECDCMLHQSQREHQPR</sequence>
<accession>A0ABT3GK78</accession>
<gene>
    <name evidence="2" type="ORF">OKA05_15275</name>
</gene>
<organism evidence="2 3">
    <name type="scientific">Luteolibacter arcticus</name>
    <dbReference type="NCBI Taxonomy" id="1581411"/>
    <lineage>
        <taxon>Bacteria</taxon>
        <taxon>Pseudomonadati</taxon>
        <taxon>Verrucomicrobiota</taxon>
        <taxon>Verrucomicrobiia</taxon>
        <taxon>Verrucomicrobiales</taxon>
        <taxon>Verrucomicrobiaceae</taxon>
        <taxon>Luteolibacter</taxon>
    </lineage>
</organism>